<feature type="domain" description="NADP-dependent oxidoreductase" evidence="2">
    <location>
        <begin position="15"/>
        <end position="307"/>
    </location>
</feature>
<keyword evidence="4" id="KW-1185">Reference proteome</keyword>
<dbReference type="EMBL" id="CP063845">
    <property type="protein sequence ID" value="UFP93554.1"/>
    <property type="molecule type" value="Genomic_DNA"/>
</dbReference>
<evidence type="ECO:0000313" key="3">
    <source>
        <dbReference type="EMBL" id="UFP93554.1"/>
    </source>
</evidence>
<dbReference type="InterPro" id="IPR023210">
    <property type="entry name" value="NADP_OxRdtase_dom"/>
</dbReference>
<dbReference type="PANTHER" id="PTHR43625">
    <property type="entry name" value="AFLATOXIN B1 ALDEHYDE REDUCTASE"/>
    <property type="match status" value="1"/>
</dbReference>
<dbReference type="PANTHER" id="PTHR43625:SF40">
    <property type="entry name" value="ALDO-KETO REDUCTASE YAKC [NADP(+)]"/>
    <property type="match status" value="1"/>
</dbReference>
<keyword evidence="1" id="KW-0560">Oxidoreductase</keyword>
<sequence>MKMCTLGRQGLVVSELGLGCMGMSEFYGAADETESIATIHRALELGINFLDTADMYGPYTNEQLVGKAIRDRRDQVVVATKFGIVRSADRGFRGVNGSPQYVRSSCEASLERLGVEVIDLYYLHRVDPKVPIEETVGAMAELVQAGKVRFIGLSEAAPQTLRRAQRVHPISALQSEYSLWSRDVEDEILPTLRELGIGFVPYSPLGRGFLSGSITSPDDFAPDDYRRQSPRFQGENFTKNLQLVEKVRELAAQKGVQPSQLALAWILAQGEDLVPIPGTKRVAYLEENVAATEIVLTPEELASIEAIAPKGAASGQRYADMSGVNR</sequence>
<dbReference type="InterPro" id="IPR050791">
    <property type="entry name" value="Aldo-Keto_reductase"/>
</dbReference>
<dbReference type="RefSeq" id="WP_230840604.1">
    <property type="nucleotide sequence ID" value="NZ_CP063845.1"/>
</dbReference>
<dbReference type="InterPro" id="IPR036812">
    <property type="entry name" value="NAD(P)_OxRdtase_dom_sf"/>
</dbReference>
<organism evidence="3 4">
    <name type="scientific">Gloeobacter morelensis MG652769</name>
    <dbReference type="NCBI Taxonomy" id="2781736"/>
    <lineage>
        <taxon>Bacteria</taxon>
        <taxon>Bacillati</taxon>
        <taxon>Cyanobacteriota</taxon>
        <taxon>Cyanophyceae</taxon>
        <taxon>Gloeobacterales</taxon>
        <taxon>Gloeobacteraceae</taxon>
        <taxon>Gloeobacter</taxon>
        <taxon>Gloeobacter morelensis</taxon>
    </lineage>
</organism>
<protein>
    <submittedName>
        <fullName evidence="3">Aldo/keto reductase</fullName>
    </submittedName>
</protein>
<reference evidence="3 4" key="1">
    <citation type="journal article" date="2021" name="Genome Biol. Evol.">
        <title>Complete Genome Sequencing of a Novel Gloeobacter Species from a Waterfall Cave in Mexico.</title>
        <authorList>
            <person name="Saw J.H."/>
            <person name="Cardona T."/>
            <person name="Montejano G."/>
        </authorList>
    </citation>
    <scope>NUCLEOTIDE SEQUENCE [LARGE SCALE GENOMIC DNA]</scope>
    <source>
        <strain evidence="3">MG652769</strain>
    </source>
</reference>
<name>A0ABY3PIV2_9CYAN</name>
<dbReference type="InterPro" id="IPR020471">
    <property type="entry name" value="AKR"/>
</dbReference>
<gene>
    <name evidence="3" type="ORF">ISF26_17425</name>
</gene>
<accession>A0ABY3PIV2</accession>
<dbReference type="PRINTS" id="PR00069">
    <property type="entry name" value="ALDKETRDTASE"/>
</dbReference>
<evidence type="ECO:0000313" key="4">
    <source>
        <dbReference type="Proteomes" id="UP001054846"/>
    </source>
</evidence>
<evidence type="ECO:0000256" key="1">
    <source>
        <dbReference type="ARBA" id="ARBA00023002"/>
    </source>
</evidence>
<proteinExistence type="predicted"/>
<dbReference type="Proteomes" id="UP001054846">
    <property type="component" value="Chromosome"/>
</dbReference>
<dbReference type="Gene3D" id="3.20.20.100">
    <property type="entry name" value="NADP-dependent oxidoreductase domain"/>
    <property type="match status" value="1"/>
</dbReference>
<dbReference type="Pfam" id="PF00248">
    <property type="entry name" value="Aldo_ket_red"/>
    <property type="match status" value="1"/>
</dbReference>
<dbReference type="SUPFAM" id="SSF51430">
    <property type="entry name" value="NAD(P)-linked oxidoreductase"/>
    <property type="match status" value="1"/>
</dbReference>
<evidence type="ECO:0000259" key="2">
    <source>
        <dbReference type="Pfam" id="PF00248"/>
    </source>
</evidence>
<dbReference type="CDD" id="cd19076">
    <property type="entry name" value="AKR_AKR13A_13D"/>
    <property type="match status" value="1"/>
</dbReference>